<dbReference type="KEGG" id="dci:113470020"/>
<keyword evidence="2" id="KW-1185">Reference proteome</keyword>
<organism evidence="2 3">
    <name type="scientific">Diaphorina citri</name>
    <name type="common">Asian citrus psyllid</name>
    <dbReference type="NCBI Taxonomy" id="121845"/>
    <lineage>
        <taxon>Eukaryota</taxon>
        <taxon>Metazoa</taxon>
        <taxon>Ecdysozoa</taxon>
        <taxon>Arthropoda</taxon>
        <taxon>Hexapoda</taxon>
        <taxon>Insecta</taxon>
        <taxon>Pterygota</taxon>
        <taxon>Neoptera</taxon>
        <taxon>Paraneoptera</taxon>
        <taxon>Hemiptera</taxon>
        <taxon>Sternorrhyncha</taxon>
        <taxon>Psylloidea</taxon>
        <taxon>Psyllidae</taxon>
        <taxon>Diaphorininae</taxon>
        <taxon>Diaphorina</taxon>
    </lineage>
</organism>
<dbReference type="Proteomes" id="UP000079169">
    <property type="component" value="Unplaced"/>
</dbReference>
<gene>
    <name evidence="3 4 5" type="primary">LOC113470020</name>
</gene>
<evidence type="ECO:0000313" key="3">
    <source>
        <dbReference type="RefSeq" id="XP_026683946.1"/>
    </source>
</evidence>
<dbReference type="RefSeq" id="XP_026683946.1">
    <property type="nucleotide sequence ID" value="XM_026828145.1"/>
</dbReference>
<dbReference type="RefSeq" id="XP_026683947.1">
    <property type="nucleotide sequence ID" value="XM_026828146.1"/>
</dbReference>
<reference evidence="3 4" key="1">
    <citation type="submission" date="2025-04" db="UniProtKB">
        <authorList>
            <consortium name="RefSeq"/>
        </authorList>
    </citation>
    <scope>IDENTIFICATION</scope>
</reference>
<proteinExistence type="predicted"/>
<protein>
    <submittedName>
        <fullName evidence="3 4">Uncharacterized protein LOC113470020</fullName>
    </submittedName>
</protein>
<feature type="signal peptide" evidence="1">
    <location>
        <begin position="1"/>
        <end position="20"/>
    </location>
</feature>
<evidence type="ECO:0000256" key="1">
    <source>
        <dbReference type="SAM" id="SignalP"/>
    </source>
</evidence>
<dbReference type="AlphaFoldDB" id="A0A3Q0J681"/>
<feature type="chain" id="PRO_5044597859" evidence="1">
    <location>
        <begin position="21"/>
        <end position="132"/>
    </location>
</feature>
<dbReference type="GeneID" id="113470020"/>
<accession>A0A3Q0J681</accession>
<evidence type="ECO:0000313" key="4">
    <source>
        <dbReference type="RefSeq" id="XP_026683947.1"/>
    </source>
</evidence>
<dbReference type="PaxDb" id="121845-A0A3Q0J681"/>
<dbReference type="RefSeq" id="XP_026683948.1">
    <property type="nucleotide sequence ID" value="XM_026828147.1"/>
</dbReference>
<evidence type="ECO:0000313" key="5">
    <source>
        <dbReference type="RefSeq" id="XP_026683948.1"/>
    </source>
</evidence>
<keyword evidence="1" id="KW-0732">Signal</keyword>
<name>A0A3Q0J681_DIACI</name>
<sequence>MLLVALKLLTLFGLVISSAGQRMSSGKQNSISSGQRKAISFGQQNSVPSGHQCTKYTPAVLGENSDAAPIVIKGLAIRSIPEYLNVTDNRYFGYYYDAEIWLIRIYKGHEHVAKFLNITNYDDTTLYSIIDR</sequence>
<evidence type="ECO:0000313" key="2">
    <source>
        <dbReference type="Proteomes" id="UP000079169"/>
    </source>
</evidence>